<reference evidence="12" key="1">
    <citation type="submission" date="2017-09" db="EMBL/GenBank/DDBJ databases">
        <title>Genome sequence of Nannocystis excedens DSM 71.</title>
        <authorList>
            <person name="Blom J."/>
        </authorList>
    </citation>
    <scope>NUCLEOTIDE SEQUENCE [LARGE SCALE GENOMIC DNA]</scope>
    <source>
        <strain evidence="12">type strain: E19</strain>
    </source>
</reference>
<comment type="similarity">
    <text evidence="8 9">Belongs to the TRAP transporter small permease family.</text>
</comment>
<keyword evidence="2 9" id="KW-0813">Transport</keyword>
<dbReference type="Proteomes" id="UP000223606">
    <property type="component" value="Chromosome 1"/>
</dbReference>
<keyword evidence="4 9" id="KW-0997">Cell inner membrane</keyword>
<dbReference type="RefSeq" id="WP_099555548.1">
    <property type="nucleotide sequence ID" value="NZ_LT960614.1"/>
</dbReference>
<dbReference type="Pfam" id="PF04290">
    <property type="entry name" value="DctQ"/>
    <property type="match status" value="1"/>
</dbReference>
<dbReference type="PANTHER" id="PTHR35011">
    <property type="entry name" value="2,3-DIKETO-L-GULONATE TRAP TRANSPORTER SMALL PERMEASE PROTEIN YIAM"/>
    <property type="match status" value="1"/>
</dbReference>
<dbReference type="GO" id="GO:0015740">
    <property type="term" value="P:C4-dicarboxylate transport"/>
    <property type="evidence" value="ECO:0007669"/>
    <property type="project" value="TreeGrafter"/>
</dbReference>
<proteinExistence type="inferred from homology"/>
<keyword evidence="7 9" id="KW-0472">Membrane</keyword>
<feature type="transmembrane region" description="Helical" evidence="9">
    <location>
        <begin position="105"/>
        <end position="126"/>
    </location>
</feature>
<evidence type="ECO:0000256" key="3">
    <source>
        <dbReference type="ARBA" id="ARBA00022475"/>
    </source>
</evidence>
<feature type="transmembrane region" description="Helical" evidence="9">
    <location>
        <begin position="155"/>
        <end position="177"/>
    </location>
</feature>
<dbReference type="InterPro" id="IPR055348">
    <property type="entry name" value="DctQ"/>
</dbReference>
<keyword evidence="3" id="KW-1003">Cell membrane</keyword>
<dbReference type="GO" id="GO:0022857">
    <property type="term" value="F:transmembrane transporter activity"/>
    <property type="evidence" value="ECO:0007669"/>
    <property type="project" value="UniProtKB-UniRule"/>
</dbReference>
<keyword evidence="6 9" id="KW-1133">Transmembrane helix</keyword>
<evidence type="ECO:0000313" key="12">
    <source>
        <dbReference type="Proteomes" id="UP000223606"/>
    </source>
</evidence>
<keyword evidence="5 9" id="KW-0812">Transmembrane</keyword>
<evidence type="ECO:0000256" key="2">
    <source>
        <dbReference type="ARBA" id="ARBA00022448"/>
    </source>
</evidence>
<name>A0A2C9D413_9HYPH</name>
<dbReference type="PANTHER" id="PTHR35011:SF10">
    <property type="entry name" value="TRAP TRANSPORTER SMALL PERMEASE PROTEIN"/>
    <property type="match status" value="1"/>
</dbReference>
<protein>
    <recommendedName>
        <fullName evidence="9">TRAP transporter small permease protein</fullName>
    </recommendedName>
</protein>
<dbReference type="EMBL" id="LT960614">
    <property type="protein sequence ID" value="SON54973.1"/>
    <property type="molecule type" value="Genomic_DNA"/>
</dbReference>
<evidence type="ECO:0000256" key="5">
    <source>
        <dbReference type="ARBA" id="ARBA00022692"/>
    </source>
</evidence>
<comment type="subcellular location">
    <subcellularLocation>
        <location evidence="1 9">Cell inner membrane</location>
        <topology evidence="1 9">Multi-pass membrane protein</topology>
    </subcellularLocation>
</comment>
<dbReference type="AlphaFoldDB" id="A0A2C9D413"/>
<organism evidence="11 12">
    <name type="scientific">Hartmannibacter diazotrophicus</name>
    <dbReference type="NCBI Taxonomy" id="1482074"/>
    <lineage>
        <taxon>Bacteria</taxon>
        <taxon>Pseudomonadati</taxon>
        <taxon>Pseudomonadota</taxon>
        <taxon>Alphaproteobacteria</taxon>
        <taxon>Hyphomicrobiales</taxon>
        <taxon>Pleomorphomonadaceae</taxon>
        <taxon>Hartmannibacter</taxon>
    </lineage>
</organism>
<comment type="subunit">
    <text evidence="9">The complex comprises the extracytoplasmic solute receptor protein and the two transmembrane proteins.</text>
</comment>
<evidence type="ECO:0000256" key="4">
    <source>
        <dbReference type="ARBA" id="ARBA00022519"/>
    </source>
</evidence>
<evidence type="ECO:0000256" key="7">
    <source>
        <dbReference type="ARBA" id="ARBA00023136"/>
    </source>
</evidence>
<evidence type="ECO:0000313" key="11">
    <source>
        <dbReference type="EMBL" id="SON54973.1"/>
    </source>
</evidence>
<evidence type="ECO:0000259" key="10">
    <source>
        <dbReference type="Pfam" id="PF04290"/>
    </source>
</evidence>
<evidence type="ECO:0000256" key="6">
    <source>
        <dbReference type="ARBA" id="ARBA00022989"/>
    </source>
</evidence>
<comment type="function">
    <text evidence="9">Part of the tripartite ATP-independent periplasmic (TRAP) transport system.</text>
</comment>
<sequence length="190" mass="21044">MALPEGEFEMPREERYAIPEAGWLGKAIDKGGLIFALGLLAAMLILIQEVVLRYVFNAPTIWAHETTVFLCALAFVYGGLYCTARDSHIRVVLIYDAVSPTVRRGLDVIISIISAIASAFFAWASWELVKRAIFRPDGSIHLETSGSAWDPPFPALLKLFLLAVMAVMTVQFVILAINHARRAVAKREAR</sequence>
<accession>A0A2C9D413</accession>
<evidence type="ECO:0000256" key="1">
    <source>
        <dbReference type="ARBA" id="ARBA00004429"/>
    </source>
</evidence>
<dbReference type="InterPro" id="IPR007387">
    <property type="entry name" value="TRAP_DctQ"/>
</dbReference>
<dbReference type="KEGG" id="hdi:HDIA_1432"/>
<feature type="transmembrane region" description="Helical" evidence="9">
    <location>
        <begin position="33"/>
        <end position="56"/>
    </location>
</feature>
<feature type="transmembrane region" description="Helical" evidence="9">
    <location>
        <begin position="62"/>
        <end position="84"/>
    </location>
</feature>
<keyword evidence="12" id="KW-1185">Reference proteome</keyword>
<feature type="domain" description="Tripartite ATP-independent periplasmic transporters DctQ component" evidence="10">
    <location>
        <begin position="43"/>
        <end position="170"/>
    </location>
</feature>
<evidence type="ECO:0000256" key="8">
    <source>
        <dbReference type="ARBA" id="ARBA00038436"/>
    </source>
</evidence>
<gene>
    <name evidence="11" type="ORF">HDIA_1432</name>
</gene>
<evidence type="ECO:0000256" key="9">
    <source>
        <dbReference type="RuleBase" id="RU369079"/>
    </source>
</evidence>
<dbReference type="GO" id="GO:0005886">
    <property type="term" value="C:plasma membrane"/>
    <property type="evidence" value="ECO:0007669"/>
    <property type="project" value="UniProtKB-SubCell"/>
</dbReference>
<dbReference type="OrthoDB" id="9794346at2"/>